<dbReference type="GO" id="GO:0005739">
    <property type="term" value="C:mitochondrion"/>
    <property type="evidence" value="ECO:0007669"/>
    <property type="project" value="TreeGrafter"/>
</dbReference>
<evidence type="ECO:0000313" key="7">
    <source>
        <dbReference type="Proteomes" id="UP000242875"/>
    </source>
</evidence>
<dbReference type="OrthoDB" id="310895at2759"/>
<comment type="similarity">
    <text evidence="1">Belongs to the aldehyde dehydrogenase family.</text>
</comment>
<dbReference type="InterPro" id="IPR016161">
    <property type="entry name" value="Ald_DH/histidinol_DH"/>
</dbReference>
<evidence type="ECO:0000256" key="4">
    <source>
        <dbReference type="ARBA" id="ARBA00023027"/>
    </source>
</evidence>
<dbReference type="GO" id="GO:0006574">
    <property type="term" value="P:L-valine catabolic process"/>
    <property type="evidence" value="ECO:0007669"/>
    <property type="project" value="TreeGrafter"/>
</dbReference>
<dbReference type="FunFam" id="3.40.605.10:FF:000003">
    <property type="entry name" value="Methylmalonate-semialdehyde dehydrogenase [acylating]"/>
    <property type="match status" value="1"/>
</dbReference>
<dbReference type="PANTHER" id="PTHR43866">
    <property type="entry name" value="MALONATE-SEMIALDEHYDE DEHYDROGENASE"/>
    <property type="match status" value="1"/>
</dbReference>
<evidence type="ECO:0000256" key="3">
    <source>
        <dbReference type="ARBA" id="ARBA00023002"/>
    </source>
</evidence>
<dbReference type="PROSITE" id="PS00070">
    <property type="entry name" value="ALDEHYDE_DEHYDR_CYS"/>
    <property type="match status" value="1"/>
</dbReference>
<dbReference type="InterPro" id="IPR015590">
    <property type="entry name" value="Aldehyde_DH_dom"/>
</dbReference>
<dbReference type="Pfam" id="PF00171">
    <property type="entry name" value="Aldedh"/>
    <property type="match status" value="1"/>
</dbReference>
<dbReference type="GO" id="GO:0004491">
    <property type="term" value="F:methylmalonate-semialdehyde dehydrogenase (acylating, NAD) activity"/>
    <property type="evidence" value="ECO:0007669"/>
    <property type="project" value="UniProtKB-EC"/>
</dbReference>
<dbReference type="EC" id="1.2.1.27" evidence="2"/>
<dbReference type="Gene3D" id="3.40.605.10">
    <property type="entry name" value="Aldehyde Dehydrogenase, Chain A, domain 1"/>
    <property type="match status" value="1"/>
</dbReference>
<accession>A0A261Y321</accession>
<keyword evidence="7" id="KW-1185">Reference proteome</keyword>
<keyword evidence="3" id="KW-0560">Oxidoreductase</keyword>
<dbReference type="FunFam" id="3.40.309.10:FF:000002">
    <property type="entry name" value="Methylmalonate-semialdehyde dehydrogenase (Acylating)"/>
    <property type="match status" value="1"/>
</dbReference>
<dbReference type="Proteomes" id="UP000242875">
    <property type="component" value="Unassembled WGS sequence"/>
</dbReference>
<proteinExistence type="inferred from homology"/>
<dbReference type="PANTHER" id="PTHR43866:SF3">
    <property type="entry name" value="METHYLMALONATE-SEMIALDEHYDE DEHYDROGENASE [ACYLATING], MITOCHONDRIAL"/>
    <property type="match status" value="1"/>
</dbReference>
<gene>
    <name evidence="6" type="ORF">BZG36_02127</name>
</gene>
<dbReference type="InterPro" id="IPR010061">
    <property type="entry name" value="MeMal-semiAld_DH"/>
</dbReference>
<evidence type="ECO:0000256" key="2">
    <source>
        <dbReference type="ARBA" id="ARBA00013048"/>
    </source>
</evidence>
<dbReference type="Gene3D" id="3.40.309.10">
    <property type="entry name" value="Aldehyde Dehydrogenase, Chain A, domain 2"/>
    <property type="match status" value="1"/>
</dbReference>
<dbReference type="InterPro" id="IPR016163">
    <property type="entry name" value="Ald_DH_C"/>
</dbReference>
<dbReference type="NCBIfam" id="TIGR01722">
    <property type="entry name" value="MMSDH"/>
    <property type="match status" value="1"/>
</dbReference>
<evidence type="ECO:0000256" key="1">
    <source>
        <dbReference type="ARBA" id="ARBA00009986"/>
    </source>
</evidence>
<evidence type="ECO:0000313" key="6">
    <source>
        <dbReference type="EMBL" id="OZJ05016.1"/>
    </source>
</evidence>
<comment type="caution">
    <text evidence="6">The sequence shown here is derived from an EMBL/GenBank/DDBJ whole genome shotgun (WGS) entry which is preliminary data.</text>
</comment>
<keyword evidence="4" id="KW-0520">NAD</keyword>
<dbReference type="GO" id="GO:0006210">
    <property type="term" value="P:thymine catabolic process"/>
    <property type="evidence" value="ECO:0007669"/>
    <property type="project" value="TreeGrafter"/>
</dbReference>
<organism evidence="6 7">
    <name type="scientific">Bifiguratus adelaidae</name>
    <dbReference type="NCBI Taxonomy" id="1938954"/>
    <lineage>
        <taxon>Eukaryota</taxon>
        <taxon>Fungi</taxon>
        <taxon>Fungi incertae sedis</taxon>
        <taxon>Mucoromycota</taxon>
        <taxon>Mucoromycotina</taxon>
        <taxon>Endogonomycetes</taxon>
        <taxon>Endogonales</taxon>
        <taxon>Endogonales incertae sedis</taxon>
        <taxon>Bifiguratus</taxon>
    </lineage>
</organism>
<evidence type="ECO:0000259" key="5">
    <source>
        <dbReference type="Pfam" id="PF00171"/>
    </source>
</evidence>
<dbReference type="AlphaFoldDB" id="A0A261Y321"/>
<protein>
    <recommendedName>
        <fullName evidence="2">methylmalonate-semialdehyde dehydrogenase (CoA acylating)</fullName>
        <ecNumber evidence="2">1.2.1.27</ecNumber>
    </recommendedName>
</protein>
<dbReference type="InterPro" id="IPR016160">
    <property type="entry name" value="Ald_DH_CS_CYS"/>
</dbReference>
<dbReference type="SUPFAM" id="SSF53720">
    <property type="entry name" value="ALDH-like"/>
    <property type="match status" value="1"/>
</dbReference>
<sequence>MLSRAIRTATVRQALIKPHCRAFSLSARVLQQTAAQQTQETPKGHTTKLYINGEFVDSKTNKWIPLRNPATQEILTYVPEATPEELTAATDAAAEAFKTWRKSTVLTRQRIMLDLQYLIRKNMDKLAASIVSEQGKTFADAKGDVLRGLQVVEHACSLPTLMMGEKISVSKDMDTYNIREPLGVVGGICPFNFPAMIPLWMFPLAIATGNTCVIKPSEKDPGAMMLLAELAAEAGVPKGVLNIVHGAVDCVNYICDEPRIQAISFVGSDAAGKHIYERGSRNGKRVQANMGAKNHGVIMPDANKNTTLNALAGAAFGAAGQRCMALSTSIFVAEAQEWIPELVERAKELKVTEGMQPDADLGPLISVQAKERCERLIQSGIDQGAKVVLDGRGIKVPGYENGNFVGPTILSHVRPDMECYREEIFGPVLLCLDAANLDDAIEMINDNPYGNGTAIFTNSGANARKFQSEIDVGQVGINVPIPVPLPFFSFTGSRGSILGDLNFYGKTGIQFYTKFKTVTALWKEEDADHTRSSVNMPTQN</sequence>
<name>A0A261Y321_9FUNG</name>
<dbReference type="CDD" id="cd07085">
    <property type="entry name" value="ALDH_F6_MMSDH"/>
    <property type="match status" value="1"/>
</dbReference>
<dbReference type="EMBL" id="MVBO01000024">
    <property type="protein sequence ID" value="OZJ05016.1"/>
    <property type="molecule type" value="Genomic_DNA"/>
</dbReference>
<dbReference type="InterPro" id="IPR016162">
    <property type="entry name" value="Ald_DH_N"/>
</dbReference>
<feature type="domain" description="Aldehyde dehydrogenase" evidence="5">
    <location>
        <begin position="55"/>
        <end position="518"/>
    </location>
</feature>
<reference evidence="6 7" key="1">
    <citation type="journal article" date="2017" name="Mycologia">
        <title>Bifiguratus adelaidae, gen. et sp. nov., a new member of Mucoromycotina in endophytic and soil-dwelling habitats.</title>
        <authorList>
            <person name="Torres-Cruz T.J."/>
            <person name="Billingsley Tobias T.L."/>
            <person name="Almatruk M."/>
            <person name="Hesse C."/>
            <person name="Kuske C.R."/>
            <person name="Desiro A."/>
            <person name="Benucci G.M."/>
            <person name="Bonito G."/>
            <person name="Stajich J.E."/>
            <person name="Dunlap C."/>
            <person name="Arnold A.E."/>
            <person name="Porras-Alfaro A."/>
        </authorList>
    </citation>
    <scope>NUCLEOTIDE SEQUENCE [LARGE SCALE GENOMIC DNA]</scope>
    <source>
        <strain evidence="6 7">AZ0501</strain>
    </source>
</reference>